<keyword evidence="2" id="KW-0843">Virulence</keyword>
<dbReference type="PANTHER" id="PTHR34997">
    <property type="entry name" value="AM15"/>
    <property type="match status" value="1"/>
</dbReference>
<name>A0ABR1QS16_9PEZI</name>
<comment type="caution">
    <text evidence="4">Lacks conserved residue(s) required for the propagation of feature annotation.</text>
</comment>
<dbReference type="PROSITE" id="PS51782">
    <property type="entry name" value="LYSM"/>
    <property type="match status" value="1"/>
</dbReference>
<evidence type="ECO:0000256" key="4">
    <source>
        <dbReference type="PROSITE-ProRule" id="PRU00261"/>
    </source>
</evidence>
<feature type="region of interest" description="Disordered" evidence="5">
    <location>
        <begin position="49"/>
        <end position="68"/>
    </location>
</feature>
<feature type="domain" description="LysM" evidence="7">
    <location>
        <begin position="209"/>
        <end position="255"/>
    </location>
</feature>
<evidence type="ECO:0000313" key="9">
    <source>
        <dbReference type="Proteomes" id="UP001391051"/>
    </source>
</evidence>
<feature type="compositionally biased region" description="Low complexity" evidence="5">
    <location>
        <begin position="49"/>
        <end position="66"/>
    </location>
</feature>
<dbReference type="InterPro" id="IPR036861">
    <property type="entry name" value="Endochitinase-like_sf"/>
</dbReference>
<reference evidence="8 9" key="1">
    <citation type="submission" date="2023-01" db="EMBL/GenBank/DDBJ databases">
        <title>Analysis of 21 Apiospora genomes using comparative genomics revels a genus with tremendous synthesis potential of carbohydrate active enzymes and secondary metabolites.</title>
        <authorList>
            <person name="Sorensen T."/>
        </authorList>
    </citation>
    <scope>NUCLEOTIDE SEQUENCE [LARGE SCALE GENOMIC DNA]</scope>
    <source>
        <strain evidence="8 9">CBS 24483</strain>
    </source>
</reference>
<keyword evidence="4" id="KW-1015">Disulfide bond</keyword>
<evidence type="ECO:0000256" key="3">
    <source>
        <dbReference type="ARBA" id="ARBA00044955"/>
    </source>
</evidence>
<dbReference type="InterPro" id="IPR018392">
    <property type="entry name" value="LysM"/>
</dbReference>
<organism evidence="8 9">
    <name type="scientific">Apiospora aurea</name>
    <dbReference type="NCBI Taxonomy" id="335848"/>
    <lineage>
        <taxon>Eukaryota</taxon>
        <taxon>Fungi</taxon>
        <taxon>Dikarya</taxon>
        <taxon>Ascomycota</taxon>
        <taxon>Pezizomycotina</taxon>
        <taxon>Sordariomycetes</taxon>
        <taxon>Xylariomycetidae</taxon>
        <taxon>Amphisphaeriales</taxon>
        <taxon>Apiosporaceae</taxon>
        <taxon>Apiospora</taxon>
    </lineage>
</organism>
<protein>
    <recommendedName>
        <fullName evidence="10">Carbohydrate-binding module family 18 protein</fullName>
    </recommendedName>
</protein>
<dbReference type="InterPro" id="IPR036779">
    <property type="entry name" value="LysM_dom_sf"/>
</dbReference>
<dbReference type="SUPFAM" id="SSF54106">
    <property type="entry name" value="LysM domain"/>
    <property type="match status" value="1"/>
</dbReference>
<dbReference type="EMBL" id="JAQQWE010000002">
    <property type="protein sequence ID" value="KAK7962736.1"/>
    <property type="molecule type" value="Genomic_DNA"/>
</dbReference>
<dbReference type="PROSITE" id="PS50941">
    <property type="entry name" value="CHIT_BIND_I_2"/>
    <property type="match status" value="1"/>
</dbReference>
<feature type="disulfide bond" evidence="4">
    <location>
        <begin position="286"/>
        <end position="300"/>
    </location>
</feature>
<dbReference type="GeneID" id="92072845"/>
<dbReference type="PANTHER" id="PTHR34997:SF1">
    <property type="entry name" value="PEPTIDOGLYCAN-BINDING LYSIN DOMAIN"/>
    <property type="match status" value="1"/>
</dbReference>
<keyword evidence="1 4" id="KW-0147">Chitin-binding</keyword>
<evidence type="ECO:0000256" key="5">
    <source>
        <dbReference type="SAM" id="MobiDB-lite"/>
    </source>
</evidence>
<gene>
    <name evidence="8" type="ORF">PG986_003561</name>
</gene>
<keyword evidence="9" id="KW-1185">Reference proteome</keyword>
<dbReference type="InterPro" id="IPR001002">
    <property type="entry name" value="Chitin-bd_1"/>
</dbReference>
<dbReference type="Gene3D" id="3.30.60.10">
    <property type="entry name" value="Endochitinase-like"/>
    <property type="match status" value="1"/>
</dbReference>
<evidence type="ECO:0000313" key="8">
    <source>
        <dbReference type="EMBL" id="KAK7962736.1"/>
    </source>
</evidence>
<evidence type="ECO:0000259" key="6">
    <source>
        <dbReference type="PROSITE" id="PS50941"/>
    </source>
</evidence>
<sequence length="335" mass="35869">MWRERLQSPTLPDSEFTDYMVEQYEDLQKKCSTTLGYVPYTKTLLLSTPKTTASPTRTAEPTATPACSGQIVTPDPEQLRTCNDITDTFNHAVSATSLRAGHNLPLSHLVSLCSFDYIYICAGIDSEELAKRYSTDSNTVDSTQFLFWNKAIRGSCGSLFNDQRVCKSPPGGHFTPSSTIAAPTAAGEYFTAAKPSLPTQSGTLEPCGLFYNVASGDMCYGISLRFGLDLPSFYKMNTYLDGNCLNLWIDSSACVAPVSVGPVSKDGTCGPSAGYSICTGSDFGICCSTSGFCGSGPEYCNRDVCYSGDTICGGSQFGKYVKLEIQAASSMGGHC</sequence>
<evidence type="ECO:0008006" key="10">
    <source>
        <dbReference type="Google" id="ProtNLM"/>
    </source>
</evidence>
<evidence type="ECO:0000256" key="2">
    <source>
        <dbReference type="ARBA" id="ARBA00023026"/>
    </source>
</evidence>
<dbReference type="InterPro" id="IPR052210">
    <property type="entry name" value="LysM1-like"/>
</dbReference>
<comment type="caution">
    <text evidence="8">The sequence shown here is derived from an EMBL/GenBank/DDBJ whole genome shotgun (WGS) entry which is preliminary data.</text>
</comment>
<comment type="similarity">
    <text evidence="3">Belongs to the secreted LysM effector family.</text>
</comment>
<accession>A0ABR1QS16</accession>
<evidence type="ECO:0000256" key="1">
    <source>
        <dbReference type="ARBA" id="ARBA00022669"/>
    </source>
</evidence>
<feature type="domain" description="Chitin-binding type-1" evidence="6">
    <location>
        <begin position="266"/>
        <end position="314"/>
    </location>
</feature>
<dbReference type="RefSeq" id="XP_066704847.1">
    <property type="nucleotide sequence ID" value="XM_066839783.1"/>
</dbReference>
<evidence type="ECO:0000259" key="7">
    <source>
        <dbReference type="PROSITE" id="PS51782"/>
    </source>
</evidence>
<dbReference type="SUPFAM" id="SSF57016">
    <property type="entry name" value="Plant lectins/antimicrobial peptides"/>
    <property type="match status" value="1"/>
</dbReference>
<proteinExistence type="inferred from homology"/>
<dbReference type="Proteomes" id="UP001391051">
    <property type="component" value="Unassembled WGS sequence"/>
</dbReference>
<dbReference type="Gene3D" id="3.10.350.10">
    <property type="entry name" value="LysM domain"/>
    <property type="match status" value="1"/>
</dbReference>